<sequence length="60" mass="6822">MTMDVEDAMEVVDSHYSTKLPERPIRATGNFLELNKLVSRIVGCRLCRLGKWLTGDRTVV</sequence>
<gene>
    <name evidence="1" type="ORF">AS026_20725</name>
</gene>
<evidence type="ECO:0000313" key="1">
    <source>
        <dbReference type="EMBL" id="KWV42430.1"/>
    </source>
</evidence>
<dbReference type="AlphaFoldDB" id="A0A109J4X5"/>
<organism evidence="1 2">
    <name type="scientific">Rhizobium altiplani</name>
    <dbReference type="NCBI Taxonomy" id="1864509"/>
    <lineage>
        <taxon>Bacteria</taxon>
        <taxon>Pseudomonadati</taxon>
        <taxon>Pseudomonadota</taxon>
        <taxon>Alphaproteobacteria</taxon>
        <taxon>Hyphomicrobiales</taxon>
        <taxon>Rhizobiaceae</taxon>
        <taxon>Rhizobium/Agrobacterium group</taxon>
        <taxon>Rhizobium</taxon>
    </lineage>
</organism>
<comment type="caution">
    <text evidence="1">The sequence shown here is derived from an EMBL/GenBank/DDBJ whole genome shotgun (WGS) entry which is preliminary data.</text>
</comment>
<evidence type="ECO:0000313" key="2">
    <source>
        <dbReference type="Proteomes" id="UP000068164"/>
    </source>
</evidence>
<name>A0A109J4X5_9HYPH</name>
<protein>
    <submittedName>
        <fullName evidence="1">Uncharacterized protein</fullName>
    </submittedName>
</protein>
<dbReference type="Proteomes" id="UP000068164">
    <property type="component" value="Unassembled WGS sequence"/>
</dbReference>
<accession>A0A109J4X5</accession>
<proteinExistence type="predicted"/>
<keyword evidence="2" id="KW-1185">Reference proteome</keyword>
<reference evidence="1 2" key="1">
    <citation type="submission" date="2015-11" db="EMBL/GenBank/DDBJ databases">
        <title>Draft Genome Sequence of the Strain BR 10423 (Rhizobium sp.) isolated from nodules of Mimosa pudica.</title>
        <authorList>
            <person name="Barauna A.C."/>
            <person name="Zilli J.E."/>
            <person name="Simoes-Araujo J.L."/>
            <person name="Reis V.M."/>
            <person name="James E.K."/>
            <person name="Reis F.B.Jr."/>
            <person name="Rouws L.F."/>
            <person name="Passos S.R."/>
            <person name="Gois S.R."/>
        </authorList>
    </citation>
    <scope>NUCLEOTIDE SEQUENCE [LARGE SCALE GENOMIC DNA]</scope>
    <source>
        <strain evidence="1 2">BR10423</strain>
    </source>
</reference>
<dbReference type="EMBL" id="LNCD01000135">
    <property type="protein sequence ID" value="KWV42430.1"/>
    <property type="molecule type" value="Genomic_DNA"/>
</dbReference>